<keyword evidence="9" id="KW-1185">Reference proteome</keyword>
<dbReference type="InterPro" id="IPR017896">
    <property type="entry name" value="4Fe4S_Fe-S-bd"/>
</dbReference>
<feature type="domain" description="4Fe-4S ferredoxin-type" evidence="7">
    <location>
        <begin position="127"/>
        <end position="156"/>
    </location>
</feature>
<dbReference type="Pfam" id="PF13247">
    <property type="entry name" value="Fer4_11"/>
    <property type="match status" value="1"/>
</dbReference>
<dbReference type="Gene3D" id="3.30.70.20">
    <property type="match status" value="2"/>
</dbReference>
<proteinExistence type="predicted"/>
<dbReference type="EMBL" id="CP000860">
    <property type="protein sequence ID" value="ACA58926.1"/>
    <property type="molecule type" value="Genomic_DNA"/>
</dbReference>
<keyword evidence="2" id="KW-0004">4Fe-4S</keyword>
<dbReference type="SUPFAM" id="SSF54862">
    <property type="entry name" value="4Fe-4S ferredoxins"/>
    <property type="match status" value="1"/>
</dbReference>
<evidence type="ECO:0000256" key="6">
    <source>
        <dbReference type="ARBA" id="ARBA00023014"/>
    </source>
</evidence>
<dbReference type="InterPro" id="IPR017900">
    <property type="entry name" value="4Fe4S_Fe_S_CS"/>
</dbReference>
<keyword evidence="6" id="KW-0411">Iron-sulfur</keyword>
<gene>
    <name evidence="8" type="ordered locus">Daud_0369</name>
</gene>
<reference evidence="8 9" key="2">
    <citation type="journal article" date="2008" name="Science">
        <title>Environmental genomics reveals a single-species ecosystem deep within Earth.</title>
        <authorList>
            <person name="Chivian D."/>
            <person name="Brodie E.L."/>
            <person name="Alm E.J."/>
            <person name="Culley D.E."/>
            <person name="Dehal P.S."/>
            <person name="Desantis T.Z."/>
            <person name="Gihring T.M."/>
            <person name="Lapidus A."/>
            <person name="Lin L.H."/>
            <person name="Lowry S.R."/>
            <person name="Moser D.P."/>
            <person name="Richardson P.M."/>
            <person name="Southam G."/>
            <person name="Wanger G."/>
            <person name="Pratt L.M."/>
            <person name="Andersen G.L."/>
            <person name="Hazen T.C."/>
            <person name="Brockman F.J."/>
            <person name="Arkin A.P."/>
            <person name="Onstott T.C."/>
        </authorList>
    </citation>
    <scope>NUCLEOTIDE SEQUENCE [LARGE SCALE GENOMIC DNA]</scope>
    <source>
        <strain evidence="8 9">MP104C</strain>
    </source>
</reference>
<dbReference type="PANTHER" id="PTHR43545">
    <property type="entry name" value="FORMATE DEHYDROGENASE, NITRATE-INDUCIBLE, IRON-SULFUR SUBUNIT"/>
    <property type="match status" value="1"/>
</dbReference>
<dbReference type="HOGENOM" id="CLU_1118756_0_0_9"/>
<evidence type="ECO:0000259" key="7">
    <source>
        <dbReference type="PROSITE" id="PS51379"/>
    </source>
</evidence>
<evidence type="ECO:0000256" key="1">
    <source>
        <dbReference type="ARBA" id="ARBA00004196"/>
    </source>
</evidence>
<dbReference type="PROSITE" id="PS51379">
    <property type="entry name" value="4FE4S_FER_2"/>
    <property type="match status" value="2"/>
</dbReference>
<dbReference type="GO" id="GO:0051539">
    <property type="term" value="F:4 iron, 4 sulfur cluster binding"/>
    <property type="evidence" value="ECO:0007669"/>
    <property type="project" value="UniProtKB-KW"/>
</dbReference>
<evidence type="ECO:0000256" key="3">
    <source>
        <dbReference type="ARBA" id="ARBA00022723"/>
    </source>
</evidence>
<evidence type="ECO:0000256" key="5">
    <source>
        <dbReference type="ARBA" id="ARBA00023004"/>
    </source>
</evidence>
<keyword evidence="5" id="KW-0408">Iron</keyword>
<dbReference type="GO" id="GO:0030313">
    <property type="term" value="C:cell envelope"/>
    <property type="evidence" value="ECO:0007669"/>
    <property type="project" value="UniProtKB-SubCell"/>
</dbReference>
<reference evidence="9" key="1">
    <citation type="submission" date="2007-10" db="EMBL/GenBank/DDBJ databases">
        <title>Complete sequence of chromosome of Desulforudis audaxviator MP104C.</title>
        <authorList>
            <person name="Copeland A."/>
            <person name="Lucas S."/>
            <person name="Lapidus A."/>
            <person name="Barry K."/>
            <person name="Glavina del Rio T."/>
            <person name="Dalin E."/>
            <person name="Tice H."/>
            <person name="Bruce D."/>
            <person name="Pitluck S."/>
            <person name="Lowry S.R."/>
            <person name="Larimer F."/>
            <person name="Land M.L."/>
            <person name="Hauser L."/>
            <person name="Kyrpides N."/>
            <person name="Ivanova N.N."/>
            <person name="Richardson P."/>
        </authorList>
    </citation>
    <scope>NUCLEOTIDE SEQUENCE [LARGE SCALE GENOMIC DNA]</scope>
    <source>
        <strain evidence="9">MP104C</strain>
    </source>
</reference>
<dbReference type="PROSITE" id="PS00198">
    <property type="entry name" value="4FE4S_FER_1"/>
    <property type="match status" value="1"/>
</dbReference>
<feature type="domain" description="4Fe-4S ferredoxin-type" evidence="7">
    <location>
        <begin position="53"/>
        <end position="83"/>
    </location>
</feature>
<dbReference type="PROSITE" id="PS51318">
    <property type="entry name" value="TAT"/>
    <property type="match status" value="1"/>
</dbReference>
<evidence type="ECO:0000313" key="9">
    <source>
        <dbReference type="Proteomes" id="UP000008544"/>
    </source>
</evidence>
<dbReference type="RefSeq" id="WP_012301518.1">
    <property type="nucleotide sequence ID" value="NC_010424.1"/>
</dbReference>
<evidence type="ECO:0000256" key="4">
    <source>
        <dbReference type="ARBA" id="ARBA00022737"/>
    </source>
</evidence>
<dbReference type="STRING" id="477974.Daud_0369"/>
<evidence type="ECO:0000313" key="8">
    <source>
        <dbReference type="EMBL" id="ACA58926.1"/>
    </source>
</evidence>
<dbReference type="InterPro" id="IPR006311">
    <property type="entry name" value="TAT_signal"/>
</dbReference>
<evidence type="ECO:0000256" key="2">
    <source>
        <dbReference type="ARBA" id="ARBA00022485"/>
    </source>
</evidence>
<dbReference type="eggNOG" id="COG0437">
    <property type="taxonomic scope" value="Bacteria"/>
</dbReference>
<dbReference type="AlphaFoldDB" id="B1I1W3"/>
<name>B1I1W3_DESAP</name>
<protein>
    <submittedName>
        <fullName evidence="8">4Fe-4S ferredoxin, iron-sulfur binding domain protein</fullName>
    </submittedName>
</protein>
<accession>B1I1W3</accession>
<dbReference type="InterPro" id="IPR051555">
    <property type="entry name" value="FDH_Electron_Transfer_Unit"/>
</dbReference>
<dbReference type="KEGG" id="dau:Daud_0369"/>
<dbReference type="Proteomes" id="UP000008544">
    <property type="component" value="Chromosome"/>
</dbReference>
<dbReference type="OrthoDB" id="9810688at2"/>
<keyword evidence="3" id="KW-0479">Metal-binding</keyword>
<dbReference type="GO" id="GO:0046872">
    <property type="term" value="F:metal ion binding"/>
    <property type="evidence" value="ECO:0007669"/>
    <property type="project" value="UniProtKB-KW"/>
</dbReference>
<sequence length="248" mass="26342">MERGSGNFCGVWFETLTRRRFLWLGVSAAAVLAGCGGRADAPPAAPAPDDRRYGFFFDSTRCTACGTCRQECQRENGLAPELALIRFNVVKAGAENRLVWRQTCLHCTSAACVKECRDGATVRGASGLTNFYREKCTACGDCAEVCPFGVPVLAGSRGSKGRDRLLLRCTGCPDRVGSGQDTACVTSCPYGALLGGPRAALWVTATQRLEEARREIAGARLYGPGIYGGLGVISLLAAESRRYGLPAG</sequence>
<dbReference type="PROSITE" id="PS51257">
    <property type="entry name" value="PROKAR_LIPOPROTEIN"/>
    <property type="match status" value="1"/>
</dbReference>
<comment type="subcellular location">
    <subcellularLocation>
        <location evidence="1">Cell envelope</location>
    </subcellularLocation>
</comment>
<dbReference type="PANTHER" id="PTHR43545:SF1">
    <property type="entry name" value="HYDROGENASE-2 OPERON PROTEIN HYBA"/>
    <property type="match status" value="1"/>
</dbReference>
<keyword evidence="4" id="KW-0677">Repeat</keyword>
<dbReference type="CDD" id="cd04410">
    <property type="entry name" value="DMSOR_beta-like"/>
    <property type="match status" value="1"/>
</dbReference>
<organism evidence="8 9">
    <name type="scientific">Desulforudis audaxviator (strain MP104C)</name>
    <dbReference type="NCBI Taxonomy" id="477974"/>
    <lineage>
        <taxon>Bacteria</taxon>
        <taxon>Bacillati</taxon>
        <taxon>Bacillota</taxon>
        <taxon>Clostridia</taxon>
        <taxon>Thermoanaerobacterales</taxon>
        <taxon>Candidatus Desulforudaceae</taxon>
        <taxon>Candidatus Desulforudis</taxon>
    </lineage>
</organism>